<protein>
    <recommendedName>
        <fullName evidence="1">VOC domain-containing protein</fullName>
    </recommendedName>
</protein>
<sequence>MSSVGIINHIEIYVSDLKATRRFWDLLLLENLGYTIHQKWETGVSYVLKDTYIVFVQSTHLMPAYNRTRVGLNHLAFSVSSIAQLDNMRAQLCQANYTELYADRYPHAADDDTFALFFEDPDRIKVEVVVYKE</sequence>
<comment type="caution">
    <text evidence="2">The sequence shown here is derived from an EMBL/GenBank/DDBJ whole genome shotgun (WGS) entry which is preliminary data.</text>
</comment>
<proteinExistence type="predicted"/>
<dbReference type="InterPro" id="IPR037523">
    <property type="entry name" value="VOC_core"/>
</dbReference>
<gene>
    <name evidence="2" type="ORF">GQS40_05365</name>
</gene>
<dbReference type="InterPro" id="IPR051332">
    <property type="entry name" value="Fosfomycin_Res_Enzymes"/>
</dbReference>
<reference evidence="2 3" key="1">
    <citation type="submission" date="2019-12" db="EMBL/GenBank/DDBJ databases">
        <title>Complete genome sequence of Leuconostoc lactis strain AVN1 provides insights into metabolic potential.</title>
        <authorList>
            <person name="Besrour N."/>
            <person name="Najjari A."/>
            <person name="Fhoula I."/>
            <person name="Jaballah S."/>
            <person name="Klibi N."/>
            <person name="Ouzari H.I."/>
        </authorList>
    </citation>
    <scope>NUCLEOTIDE SEQUENCE [LARGE SCALE GENOMIC DNA]</scope>
    <source>
        <strain evidence="2 3">AVN1</strain>
    </source>
</reference>
<evidence type="ECO:0000313" key="3">
    <source>
        <dbReference type="Proteomes" id="UP000478636"/>
    </source>
</evidence>
<dbReference type="PANTHER" id="PTHR36113:SF6">
    <property type="entry name" value="FOSFOMYCIN RESISTANCE PROTEIN FOSX"/>
    <property type="match status" value="1"/>
</dbReference>
<feature type="domain" description="VOC" evidence="1">
    <location>
        <begin position="6"/>
        <end position="131"/>
    </location>
</feature>
<dbReference type="AlphaFoldDB" id="A0A6L7A6Z9"/>
<accession>A0A6L7A6Z9</accession>
<organism evidence="2 3">
    <name type="scientific">Leuconostoc lactis</name>
    <dbReference type="NCBI Taxonomy" id="1246"/>
    <lineage>
        <taxon>Bacteria</taxon>
        <taxon>Bacillati</taxon>
        <taxon>Bacillota</taxon>
        <taxon>Bacilli</taxon>
        <taxon>Lactobacillales</taxon>
        <taxon>Lactobacillaceae</taxon>
        <taxon>Leuconostoc</taxon>
    </lineage>
</organism>
<dbReference type="RefSeq" id="WP_029509406.1">
    <property type="nucleotide sequence ID" value="NZ_DAITWI010000001.1"/>
</dbReference>
<dbReference type="InterPro" id="IPR029068">
    <property type="entry name" value="Glyas_Bleomycin-R_OHBP_Dase"/>
</dbReference>
<dbReference type="SUPFAM" id="SSF54593">
    <property type="entry name" value="Glyoxalase/Bleomycin resistance protein/Dihydroxybiphenyl dioxygenase"/>
    <property type="match status" value="1"/>
</dbReference>
<dbReference type="Gene3D" id="3.10.180.10">
    <property type="entry name" value="2,3-Dihydroxybiphenyl 1,2-Dioxygenase, domain 1"/>
    <property type="match status" value="1"/>
</dbReference>
<evidence type="ECO:0000313" key="2">
    <source>
        <dbReference type="EMBL" id="MWN21105.1"/>
    </source>
</evidence>
<evidence type="ECO:0000259" key="1">
    <source>
        <dbReference type="PROSITE" id="PS51819"/>
    </source>
</evidence>
<dbReference type="PANTHER" id="PTHR36113">
    <property type="entry name" value="LYASE, PUTATIVE-RELATED-RELATED"/>
    <property type="match status" value="1"/>
</dbReference>
<dbReference type="PROSITE" id="PS51819">
    <property type="entry name" value="VOC"/>
    <property type="match status" value="1"/>
</dbReference>
<dbReference type="Proteomes" id="UP000478636">
    <property type="component" value="Unassembled WGS sequence"/>
</dbReference>
<name>A0A6L7A6Z9_LEULA</name>
<dbReference type="EMBL" id="WSZI01000013">
    <property type="protein sequence ID" value="MWN21105.1"/>
    <property type="molecule type" value="Genomic_DNA"/>
</dbReference>